<dbReference type="InterPro" id="IPR017853">
    <property type="entry name" value="GH"/>
</dbReference>
<dbReference type="InterPro" id="IPR013738">
    <property type="entry name" value="Beta_galactosidase_Trimer"/>
</dbReference>
<reference evidence="2" key="1">
    <citation type="submission" date="2012-03" db="EMBL/GenBank/DDBJ databases">
        <title>Functional metagenomics reveals considerable lignocellulase gene clusters in the gut microbiome of a wood-feeding higher termite.</title>
        <authorList>
            <person name="Liu N."/>
        </authorList>
    </citation>
    <scope>NUCLEOTIDE SEQUENCE</scope>
</reference>
<dbReference type="Pfam" id="PF08532">
    <property type="entry name" value="Glyco_hydro_42M"/>
    <property type="match status" value="1"/>
</dbReference>
<dbReference type="Gene3D" id="3.20.20.80">
    <property type="entry name" value="Glycosidases"/>
    <property type="match status" value="1"/>
</dbReference>
<dbReference type="InterPro" id="IPR028212">
    <property type="entry name" value="GHL6"/>
</dbReference>
<dbReference type="GO" id="GO:0004565">
    <property type="term" value="F:beta-galactosidase activity"/>
    <property type="evidence" value="ECO:0007669"/>
    <property type="project" value="UniProtKB-EC"/>
</dbReference>
<dbReference type="EC" id="3.2.1.23" evidence="2"/>
<dbReference type="Pfam" id="PF14871">
    <property type="entry name" value="GHL6"/>
    <property type="match status" value="1"/>
</dbReference>
<dbReference type="EMBL" id="JQ844239">
    <property type="protein sequence ID" value="AGS53656.1"/>
    <property type="molecule type" value="Genomic_DNA"/>
</dbReference>
<evidence type="ECO:0000259" key="1">
    <source>
        <dbReference type="Pfam" id="PF08532"/>
    </source>
</evidence>
<dbReference type="AlphaFoldDB" id="A0A806K1B8"/>
<feature type="domain" description="Beta-galactosidase trimerisation" evidence="1">
    <location>
        <begin position="388"/>
        <end position="466"/>
    </location>
</feature>
<name>A0A806K1B8_9BACT</name>
<dbReference type="InterPro" id="IPR029062">
    <property type="entry name" value="Class_I_gatase-like"/>
</dbReference>
<dbReference type="SUPFAM" id="SSF52317">
    <property type="entry name" value="Class I glutamine amidotransferase-like"/>
    <property type="match status" value="1"/>
</dbReference>
<dbReference type="SUPFAM" id="SSF51445">
    <property type="entry name" value="(Trans)glycosidases"/>
    <property type="match status" value="1"/>
</dbReference>
<keyword evidence="2" id="KW-0326">Glycosidase</keyword>
<evidence type="ECO:0000313" key="2">
    <source>
        <dbReference type="EMBL" id="AGS53656.1"/>
    </source>
</evidence>
<dbReference type="GO" id="GO:0005975">
    <property type="term" value="P:carbohydrate metabolic process"/>
    <property type="evidence" value="ECO:0007669"/>
    <property type="project" value="InterPro"/>
</dbReference>
<protein>
    <submittedName>
        <fullName evidence="2">Beta-galactosidase</fullName>
        <ecNumber evidence="2">3.2.1.23</ecNumber>
    </submittedName>
</protein>
<proteinExistence type="predicted"/>
<sequence length="709" mass="81114">MFDFSGYTKPLWFNRPMRWAQLTLTDDDPGTFDPDFWLSYFKDIKAQGAVISTGGYIAYHPSKIPDQYVCPKVNELNDVFGYLVENCRKMDMSVIVRTDPHAVHNDQKIAHPEWIAVTADGEFRRHWSMDKVWVTCALGPMNFEFMTKVNKEIVSRYGVDGIFANRWAGSGLCYCENCKKLFRAQYNMELPKALALSDPSYKAYIDFHQERLFELCRLWDEGIKKISPYARFIPNSGGGALSGLDMRRLGDYSDILFADRQSRPKHLPLWANGQNGKEFRAVMHNKPVGGIFHMGFEDFHRWKDSVQGSEEIKLFVADGVAQGLRLWFTKFHGKIYDRRWLGTVKELYSRYADWEPYLRNIANLARVGLVFSQATGKFYGAEKAREKVGNPINGIYHALTESRIPFEMVHESYLNDQKYLSAYKTLILPNIACLSEAHCEGLKAFVKAGGGLIATFETSLYDERGNKRANFGLSELFGVDAAGPIEGPMKNSYLRLEMETKHPVLAGFHDTERIVNGNARLPVTPNVDFSDKPITLIPAYPDLPMEEVYPRQDHTGIAELYLRSYGDGRVAYFPWDIDATFWDLLTLDHLRLFINTLKWVHREEQIVTLRGPGVFDIAVWKQEKSLTVHLINMTNPMCMDGPVRELLPSFPQELCFNLPEGTKPCEVKLLSTGKAVQYKMDGRKLSLTLPSFLDHEVVAIITEQQQLQY</sequence>
<accession>A0A806K1B8</accession>
<organism evidence="2">
    <name type="scientific">uncultured bacterium contig00086</name>
    <dbReference type="NCBI Taxonomy" id="1181559"/>
    <lineage>
        <taxon>Bacteria</taxon>
        <taxon>environmental samples</taxon>
    </lineage>
</organism>
<dbReference type="Gene3D" id="3.40.50.880">
    <property type="match status" value="1"/>
</dbReference>
<keyword evidence="2" id="KW-0378">Hydrolase</keyword>
<dbReference type="CDD" id="cd03143">
    <property type="entry name" value="A4_beta-galactosidase_middle_domain"/>
    <property type="match status" value="1"/>
</dbReference>